<sequence length="176" mass="19408">MKNRTRILFFAVLMVAAALPASADGACDRSVFTETIFHFPNEEQRGNYLLINAEWAKWLKEHGTSDVSVGEQLSSLTVFQNRDGQVCVKRVAAQIGEQSETAQIQPRTSKIRRGLSVTLMALPLALSFVNPYAGLIGGFGAPFLLRSGSASNGPKSATKKTDSTFRLEGEWWKELW</sequence>
<reference evidence="2 3" key="1">
    <citation type="journal article" date="2016" name="Nat. Commun.">
        <title>Thousands of microbial genomes shed light on interconnected biogeochemical processes in an aquifer system.</title>
        <authorList>
            <person name="Anantharaman K."/>
            <person name="Brown C.T."/>
            <person name="Hug L.A."/>
            <person name="Sharon I."/>
            <person name="Castelle C.J."/>
            <person name="Probst A.J."/>
            <person name="Thomas B.C."/>
            <person name="Singh A."/>
            <person name="Wilkins M.J."/>
            <person name="Karaoz U."/>
            <person name="Brodie E.L."/>
            <person name="Williams K.H."/>
            <person name="Hubbard S.S."/>
            <person name="Banfield J.F."/>
        </authorList>
    </citation>
    <scope>NUCLEOTIDE SEQUENCE [LARGE SCALE GENOMIC DNA]</scope>
</reference>
<name>A0A1G2GSL6_9BACT</name>
<keyword evidence="1" id="KW-0732">Signal</keyword>
<comment type="caution">
    <text evidence="2">The sequence shown here is derived from an EMBL/GenBank/DDBJ whole genome shotgun (WGS) entry which is preliminary data.</text>
</comment>
<gene>
    <name evidence="2" type="ORF">A3B25_02695</name>
</gene>
<feature type="chain" id="PRO_5009583008" evidence="1">
    <location>
        <begin position="24"/>
        <end position="176"/>
    </location>
</feature>
<organism evidence="2 3">
    <name type="scientific">Candidatus Ryanbacteria bacterium RIFCSPLOWO2_01_FULL_48_26</name>
    <dbReference type="NCBI Taxonomy" id="1802126"/>
    <lineage>
        <taxon>Bacteria</taxon>
        <taxon>Candidatus Ryaniibacteriota</taxon>
    </lineage>
</organism>
<accession>A0A1G2GSL6</accession>
<evidence type="ECO:0000313" key="2">
    <source>
        <dbReference type="EMBL" id="OGZ53202.1"/>
    </source>
</evidence>
<dbReference type="STRING" id="1802126.A3B25_02695"/>
<dbReference type="AlphaFoldDB" id="A0A1G2GSL6"/>
<protein>
    <submittedName>
        <fullName evidence="2">Uncharacterized protein</fullName>
    </submittedName>
</protein>
<feature type="signal peptide" evidence="1">
    <location>
        <begin position="1"/>
        <end position="23"/>
    </location>
</feature>
<evidence type="ECO:0000313" key="3">
    <source>
        <dbReference type="Proteomes" id="UP000179106"/>
    </source>
</evidence>
<evidence type="ECO:0000256" key="1">
    <source>
        <dbReference type="SAM" id="SignalP"/>
    </source>
</evidence>
<dbReference type="EMBL" id="MHNW01000027">
    <property type="protein sequence ID" value="OGZ53202.1"/>
    <property type="molecule type" value="Genomic_DNA"/>
</dbReference>
<dbReference type="Proteomes" id="UP000179106">
    <property type="component" value="Unassembled WGS sequence"/>
</dbReference>
<proteinExistence type="predicted"/>